<comment type="caution">
    <text evidence="1">The sequence shown here is derived from an EMBL/GenBank/DDBJ whole genome shotgun (WGS) entry which is preliminary data.</text>
</comment>
<sequence length="126" mass="13772">MDSWPPEHRPRAAEAKQVLDPACLEVKGSCFRLSSKPLSCPVTIISVVRISKKLEQLLKSSVKHVNAAQLRELLKATRPPTSRARAVLQAEQLFPGRSLPAPGPFSFCVGHGSNNRLPATALLRLE</sequence>
<dbReference type="EMBL" id="JAHDVG010000471">
    <property type="protein sequence ID" value="KAH1179997.1"/>
    <property type="molecule type" value="Genomic_DNA"/>
</dbReference>
<accession>A0A9D4AXD9</accession>
<protein>
    <submittedName>
        <fullName evidence="1">Uncharacterized protein</fullName>
    </submittedName>
</protein>
<name>A0A9D4AXD9_9SAUR</name>
<dbReference type="AlphaFoldDB" id="A0A9D4AXD9"/>
<organism evidence="1 2">
    <name type="scientific">Mauremys mutica</name>
    <name type="common">yellowpond turtle</name>
    <dbReference type="NCBI Taxonomy" id="74926"/>
    <lineage>
        <taxon>Eukaryota</taxon>
        <taxon>Metazoa</taxon>
        <taxon>Chordata</taxon>
        <taxon>Craniata</taxon>
        <taxon>Vertebrata</taxon>
        <taxon>Euteleostomi</taxon>
        <taxon>Archelosauria</taxon>
        <taxon>Testudinata</taxon>
        <taxon>Testudines</taxon>
        <taxon>Cryptodira</taxon>
        <taxon>Durocryptodira</taxon>
        <taxon>Testudinoidea</taxon>
        <taxon>Geoemydidae</taxon>
        <taxon>Geoemydinae</taxon>
        <taxon>Mauremys</taxon>
    </lineage>
</organism>
<dbReference type="Proteomes" id="UP000827986">
    <property type="component" value="Unassembled WGS sequence"/>
</dbReference>
<proteinExistence type="predicted"/>
<evidence type="ECO:0000313" key="2">
    <source>
        <dbReference type="Proteomes" id="UP000827986"/>
    </source>
</evidence>
<reference evidence="1" key="1">
    <citation type="submission" date="2021-09" db="EMBL/GenBank/DDBJ databases">
        <title>The genome of Mauremys mutica provides insights into the evolution of semi-aquatic lifestyle.</title>
        <authorList>
            <person name="Gong S."/>
            <person name="Gao Y."/>
        </authorList>
    </citation>
    <scope>NUCLEOTIDE SEQUENCE</scope>
    <source>
        <strain evidence="1">MM-2020</strain>
        <tissue evidence="1">Muscle</tissue>
    </source>
</reference>
<gene>
    <name evidence="1" type="ORF">KIL84_006047</name>
</gene>
<keyword evidence="2" id="KW-1185">Reference proteome</keyword>
<evidence type="ECO:0000313" key="1">
    <source>
        <dbReference type="EMBL" id="KAH1179997.1"/>
    </source>
</evidence>